<dbReference type="EMBL" id="FNCE01000011">
    <property type="protein sequence ID" value="SDG41022.1"/>
    <property type="molecule type" value="Genomic_DNA"/>
</dbReference>
<organism evidence="11 12">
    <name type="scientific">Limimonas halophila</name>
    <dbReference type="NCBI Taxonomy" id="1082479"/>
    <lineage>
        <taxon>Bacteria</taxon>
        <taxon>Pseudomonadati</taxon>
        <taxon>Pseudomonadota</taxon>
        <taxon>Alphaproteobacteria</taxon>
        <taxon>Rhodospirillales</taxon>
        <taxon>Rhodovibrionaceae</taxon>
        <taxon>Limimonas</taxon>
    </lineage>
</organism>
<dbReference type="InterPro" id="IPR000700">
    <property type="entry name" value="PAS-assoc_C"/>
</dbReference>
<evidence type="ECO:0000313" key="12">
    <source>
        <dbReference type="Proteomes" id="UP000199415"/>
    </source>
</evidence>
<evidence type="ECO:0000259" key="8">
    <source>
        <dbReference type="PROSITE" id="PS50109"/>
    </source>
</evidence>
<dbReference type="InterPro" id="IPR005467">
    <property type="entry name" value="His_kinase_dom"/>
</dbReference>
<dbReference type="InterPro" id="IPR003594">
    <property type="entry name" value="HATPase_dom"/>
</dbReference>
<name>A0A1G7U0F5_9PROT</name>
<accession>A0A1G7U0F5</accession>
<dbReference type="SMART" id="SM00388">
    <property type="entry name" value="HisKA"/>
    <property type="match status" value="1"/>
</dbReference>
<dbReference type="PROSITE" id="PS50109">
    <property type="entry name" value="HIS_KIN"/>
    <property type="match status" value="1"/>
</dbReference>
<dbReference type="Gene3D" id="3.30.450.20">
    <property type="entry name" value="PAS domain"/>
    <property type="match status" value="2"/>
</dbReference>
<feature type="domain" description="Histidine kinase" evidence="8">
    <location>
        <begin position="297"/>
        <end position="518"/>
    </location>
</feature>
<dbReference type="CDD" id="cd00082">
    <property type="entry name" value="HisKA"/>
    <property type="match status" value="1"/>
</dbReference>
<feature type="compositionally biased region" description="Basic and acidic residues" evidence="7">
    <location>
        <begin position="208"/>
        <end position="219"/>
    </location>
</feature>
<evidence type="ECO:0000256" key="2">
    <source>
        <dbReference type="ARBA" id="ARBA00012438"/>
    </source>
</evidence>
<dbReference type="PANTHER" id="PTHR43047:SF68">
    <property type="entry name" value="HISTIDINE KINASE 5"/>
    <property type="match status" value="1"/>
</dbReference>
<dbReference type="Pfam" id="PF00512">
    <property type="entry name" value="HisKA"/>
    <property type="match status" value="1"/>
</dbReference>
<dbReference type="InterPro" id="IPR036890">
    <property type="entry name" value="HATPase_C_sf"/>
</dbReference>
<dbReference type="GO" id="GO:0000155">
    <property type="term" value="F:phosphorelay sensor kinase activity"/>
    <property type="evidence" value="ECO:0007669"/>
    <property type="project" value="InterPro"/>
</dbReference>
<dbReference type="GO" id="GO:0005886">
    <property type="term" value="C:plasma membrane"/>
    <property type="evidence" value="ECO:0007669"/>
    <property type="project" value="TreeGrafter"/>
</dbReference>
<feature type="domain" description="PAC" evidence="10">
    <location>
        <begin position="208"/>
        <end position="258"/>
    </location>
</feature>
<dbReference type="SUPFAM" id="SSF47384">
    <property type="entry name" value="Homodimeric domain of signal transducing histidine kinase"/>
    <property type="match status" value="1"/>
</dbReference>
<keyword evidence="6" id="KW-0175">Coiled coil</keyword>
<sequence>MQPDPAAAEPWRLPAARSQDALFFANADFTNGGPRITAVNARFEAMTGDAASAVAGRSLRRLEVAADAHQRSQLRSGLERGEPVGPVWLRETRPDGSPFTMEVSLEPMRDESGQLTGFVGVARDAAEHSDSEEMIRQVVEYAPAGMLMVDADGTIGLVNEEAVRIFGYRRDELMGMSVDRLVPKESREGHARQREGYAAAPSARSMGRQRDLEAERRDGSRVPVEIGLVPLELHSGSHVVASVVDITERKAAEANEAWLRQELERRNAELQAAVERSDALAEEAEAASRAKTSFLATVGHELRTPLNAILGFTDLLEQEVHGPLGDSRYREYIDTLAATGRQMQTLVARLLELTRAVAGEAEITPTDLDAAQVLTDAAERAASRAGERAPAIDVELQSGRMPAVVDRRCLQRIADELLANAAQHGDPAGTVRVVAAPQTGGGVTFTVADDGPGMSEDVASEAVQAFVQPTTAYTRHQAGLGIGLSLAKALATAHGGDLRIEARPDGGTAVHVTLPNPDAPAAA</sequence>
<dbReference type="SMART" id="SM00086">
    <property type="entry name" value="PAC"/>
    <property type="match status" value="2"/>
</dbReference>
<dbReference type="PANTHER" id="PTHR43047">
    <property type="entry name" value="TWO-COMPONENT HISTIDINE PROTEIN KINASE"/>
    <property type="match status" value="1"/>
</dbReference>
<dbReference type="GO" id="GO:0006355">
    <property type="term" value="P:regulation of DNA-templated transcription"/>
    <property type="evidence" value="ECO:0007669"/>
    <property type="project" value="InterPro"/>
</dbReference>
<dbReference type="Pfam" id="PF02518">
    <property type="entry name" value="HATPase_c"/>
    <property type="match status" value="1"/>
</dbReference>
<feature type="compositionally biased region" description="Basic and acidic residues" evidence="7">
    <location>
        <begin position="184"/>
        <end position="195"/>
    </location>
</feature>
<protein>
    <recommendedName>
        <fullName evidence="2">histidine kinase</fullName>
        <ecNumber evidence="2">2.7.13.3</ecNumber>
    </recommendedName>
</protein>
<dbReference type="PROSITE" id="PS50112">
    <property type="entry name" value="PAS"/>
    <property type="match status" value="1"/>
</dbReference>
<evidence type="ECO:0000256" key="1">
    <source>
        <dbReference type="ARBA" id="ARBA00000085"/>
    </source>
</evidence>
<dbReference type="CDD" id="cd00130">
    <property type="entry name" value="PAS"/>
    <property type="match status" value="2"/>
</dbReference>
<dbReference type="Proteomes" id="UP000199415">
    <property type="component" value="Unassembled WGS sequence"/>
</dbReference>
<evidence type="ECO:0000256" key="6">
    <source>
        <dbReference type="SAM" id="Coils"/>
    </source>
</evidence>
<reference evidence="11 12" key="1">
    <citation type="submission" date="2016-10" db="EMBL/GenBank/DDBJ databases">
        <authorList>
            <person name="de Groot N.N."/>
        </authorList>
    </citation>
    <scope>NUCLEOTIDE SEQUENCE [LARGE SCALE GENOMIC DNA]</scope>
    <source>
        <strain evidence="11 12">DSM 25584</strain>
    </source>
</reference>
<evidence type="ECO:0000259" key="10">
    <source>
        <dbReference type="PROSITE" id="PS50113"/>
    </source>
</evidence>
<dbReference type="InterPro" id="IPR000014">
    <property type="entry name" value="PAS"/>
</dbReference>
<dbReference type="Pfam" id="PF00989">
    <property type="entry name" value="PAS"/>
    <property type="match status" value="2"/>
</dbReference>
<evidence type="ECO:0000256" key="7">
    <source>
        <dbReference type="SAM" id="MobiDB-lite"/>
    </source>
</evidence>
<dbReference type="OrthoDB" id="7979512at2"/>
<dbReference type="InterPro" id="IPR003661">
    <property type="entry name" value="HisK_dim/P_dom"/>
</dbReference>
<dbReference type="InterPro" id="IPR004358">
    <property type="entry name" value="Sig_transdc_His_kin-like_C"/>
</dbReference>
<evidence type="ECO:0000256" key="4">
    <source>
        <dbReference type="ARBA" id="ARBA00022679"/>
    </source>
</evidence>
<dbReference type="CDD" id="cd00075">
    <property type="entry name" value="HATPase"/>
    <property type="match status" value="1"/>
</dbReference>
<feature type="region of interest" description="Disordered" evidence="7">
    <location>
        <begin position="184"/>
        <end position="219"/>
    </location>
</feature>
<proteinExistence type="predicted"/>
<dbReference type="GO" id="GO:0009927">
    <property type="term" value="F:histidine phosphotransfer kinase activity"/>
    <property type="evidence" value="ECO:0007669"/>
    <property type="project" value="TreeGrafter"/>
</dbReference>
<dbReference type="PRINTS" id="PR00344">
    <property type="entry name" value="BCTRLSENSOR"/>
</dbReference>
<dbReference type="Gene3D" id="1.10.287.130">
    <property type="match status" value="1"/>
</dbReference>
<dbReference type="RefSeq" id="WP_090021369.1">
    <property type="nucleotide sequence ID" value="NZ_FNCE01000011.1"/>
</dbReference>
<keyword evidence="3" id="KW-0597">Phosphoprotein</keyword>
<feature type="domain" description="PAS" evidence="9">
    <location>
        <begin position="131"/>
        <end position="188"/>
    </location>
</feature>
<dbReference type="SMART" id="SM00091">
    <property type="entry name" value="PAS"/>
    <property type="match status" value="2"/>
</dbReference>
<dbReference type="PROSITE" id="PS50113">
    <property type="entry name" value="PAC"/>
    <property type="match status" value="2"/>
</dbReference>
<dbReference type="InterPro" id="IPR001610">
    <property type="entry name" value="PAC"/>
</dbReference>
<dbReference type="NCBIfam" id="TIGR00229">
    <property type="entry name" value="sensory_box"/>
    <property type="match status" value="2"/>
</dbReference>
<feature type="coiled-coil region" evidence="6">
    <location>
        <begin position="260"/>
        <end position="290"/>
    </location>
</feature>
<dbReference type="STRING" id="1082479.SAMN05216241_11128"/>
<feature type="domain" description="PAC" evidence="10">
    <location>
        <begin position="85"/>
        <end position="137"/>
    </location>
</feature>
<dbReference type="InterPro" id="IPR036097">
    <property type="entry name" value="HisK_dim/P_sf"/>
</dbReference>
<keyword evidence="5 11" id="KW-0418">Kinase</keyword>
<dbReference type="InterPro" id="IPR013767">
    <property type="entry name" value="PAS_fold"/>
</dbReference>
<dbReference type="EC" id="2.7.13.3" evidence="2"/>
<gene>
    <name evidence="11" type="ORF">SAMN05216241_11128</name>
</gene>
<evidence type="ECO:0000259" key="9">
    <source>
        <dbReference type="PROSITE" id="PS50112"/>
    </source>
</evidence>
<dbReference type="AlphaFoldDB" id="A0A1G7U0F5"/>
<evidence type="ECO:0000256" key="3">
    <source>
        <dbReference type="ARBA" id="ARBA00022553"/>
    </source>
</evidence>
<dbReference type="InterPro" id="IPR035965">
    <property type="entry name" value="PAS-like_dom_sf"/>
</dbReference>
<comment type="catalytic activity">
    <reaction evidence="1">
        <text>ATP + protein L-histidine = ADP + protein N-phospho-L-histidine.</text>
        <dbReference type="EC" id="2.7.13.3"/>
    </reaction>
</comment>
<evidence type="ECO:0000256" key="5">
    <source>
        <dbReference type="ARBA" id="ARBA00022777"/>
    </source>
</evidence>
<dbReference type="Gene3D" id="3.30.565.10">
    <property type="entry name" value="Histidine kinase-like ATPase, C-terminal domain"/>
    <property type="match status" value="1"/>
</dbReference>
<dbReference type="SUPFAM" id="SSF55785">
    <property type="entry name" value="PYP-like sensor domain (PAS domain)"/>
    <property type="match status" value="2"/>
</dbReference>
<keyword evidence="12" id="KW-1185">Reference proteome</keyword>
<keyword evidence="4" id="KW-0808">Transferase</keyword>
<evidence type="ECO:0000313" key="11">
    <source>
        <dbReference type="EMBL" id="SDG41022.1"/>
    </source>
</evidence>
<dbReference type="SMART" id="SM00387">
    <property type="entry name" value="HATPase_c"/>
    <property type="match status" value="1"/>
</dbReference>
<dbReference type="SUPFAM" id="SSF55874">
    <property type="entry name" value="ATPase domain of HSP90 chaperone/DNA topoisomerase II/histidine kinase"/>
    <property type="match status" value="1"/>
</dbReference>